<dbReference type="PANTHER" id="PTHR46577">
    <property type="entry name" value="HTH-TYPE TRANSCRIPTIONAL REGULATORY PROTEIN GABR"/>
    <property type="match status" value="1"/>
</dbReference>
<dbReference type="Proteomes" id="UP000244197">
    <property type="component" value="Unassembled WGS sequence"/>
</dbReference>
<dbReference type="GO" id="GO:0003677">
    <property type="term" value="F:DNA binding"/>
    <property type="evidence" value="ECO:0007669"/>
    <property type="project" value="UniProtKB-KW"/>
</dbReference>
<dbReference type="EMBL" id="MCSW01000223">
    <property type="protein sequence ID" value="PMF17278.1"/>
    <property type="molecule type" value="Genomic_DNA"/>
</dbReference>
<dbReference type="GO" id="GO:0008483">
    <property type="term" value="F:transaminase activity"/>
    <property type="evidence" value="ECO:0007669"/>
    <property type="project" value="UniProtKB-KW"/>
</dbReference>
<dbReference type="Gene3D" id="1.10.10.10">
    <property type="entry name" value="Winged helix-like DNA-binding domain superfamily/Winged helix DNA-binding domain"/>
    <property type="match status" value="1"/>
</dbReference>
<evidence type="ECO:0000256" key="7">
    <source>
        <dbReference type="ARBA" id="ARBA00023163"/>
    </source>
</evidence>
<dbReference type="Proteomes" id="UP000244080">
    <property type="component" value="Unassembled WGS sequence"/>
</dbReference>
<dbReference type="Proteomes" id="UP000235405">
    <property type="component" value="Unassembled WGS sequence"/>
</dbReference>
<dbReference type="FunFam" id="3.40.640.10:FF:000023">
    <property type="entry name" value="Transcriptional regulator, GntR family"/>
    <property type="match status" value="1"/>
</dbReference>
<dbReference type="InterPro" id="IPR015422">
    <property type="entry name" value="PyrdxlP-dep_Trfase_small"/>
</dbReference>
<evidence type="ECO:0000259" key="8">
    <source>
        <dbReference type="PROSITE" id="PS50949"/>
    </source>
</evidence>
<gene>
    <name evidence="9" type="ORF">BCV19_18775</name>
    <name evidence="11" type="ORF">CWO07_06475</name>
    <name evidence="10" type="ORF">CWO36_16895</name>
</gene>
<dbReference type="CDD" id="cd00609">
    <property type="entry name" value="AAT_like"/>
    <property type="match status" value="1"/>
</dbReference>
<evidence type="ECO:0000313" key="13">
    <source>
        <dbReference type="Proteomes" id="UP000244080"/>
    </source>
</evidence>
<keyword evidence="2 11" id="KW-0032">Aminotransferase</keyword>
<accession>A0A0P6YYD2</accession>
<dbReference type="GO" id="GO:0003700">
    <property type="term" value="F:DNA-binding transcription factor activity"/>
    <property type="evidence" value="ECO:0007669"/>
    <property type="project" value="InterPro"/>
</dbReference>
<reference evidence="13 14" key="3">
    <citation type="submission" date="2017-11" db="EMBL/GenBank/DDBJ databases">
        <title>Population delineation of vibrios coincides with oyster pathogenicity.</title>
        <authorList>
            <person name="Bruto M."/>
            <person name="Labreuche Y."/>
            <person name="James A."/>
            <person name="Piel D."/>
            <person name="Chenivesse S."/>
            <person name="Petton B."/>
            <person name="Polz M.F."/>
            <person name="Le Roux F."/>
        </authorList>
    </citation>
    <scope>NUCLEOTIDE SEQUENCE [LARGE SCALE GENOMIC DNA]</scope>
    <source>
        <strain evidence="10 13">1F_55</strain>
        <strain evidence="11 14">FF_144</strain>
    </source>
</reference>
<comment type="similarity">
    <text evidence="1">In the C-terminal section; belongs to the class-I pyridoxal-phosphate-dependent aminotransferase family.</text>
</comment>
<protein>
    <submittedName>
        <fullName evidence="9">GntR family transcriptional regulator</fullName>
    </submittedName>
    <submittedName>
        <fullName evidence="11">PLP-dependent aminotransferase family protein</fullName>
    </submittedName>
</protein>
<dbReference type="InterPro" id="IPR015424">
    <property type="entry name" value="PyrdxlP-dep_Trfase"/>
</dbReference>
<evidence type="ECO:0000313" key="14">
    <source>
        <dbReference type="Proteomes" id="UP000244197"/>
    </source>
</evidence>
<comment type="caution">
    <text evidence="11">The sequence shown here is derived from an EMBL/GenBank/DDBJ whole genome shotgun (WGS) entry which is preliminary data.</text>
</comment>
<evidence type="ECO:0000256" key="6">
    <source>
        <dbReference type="ARBA" id="ARBA00023125"/>
    </source>
</evidence>
<dbReference type="InterPro" id="IPR004839">
    <property type="entry name" value="Aminotransferase_I/II_large"/>
</dbReference>
<dbReference type="Gene3D" id="3.90.1150.10">
    <property type="entry name" value="Aspartate Aminotransferase, domain 1"/>
    <property type="match status" value="1"/>
</dbReference>
<dbReference type="Pfam" id="PF00155">
    <property type="entry name" value="Aminotran_1_2"/>
    <property type="match status" value="1"/>
</dbReference>
<dbReference type="Pfam" id="PF00392">
    <property type="entry name" value="GntR"/>
    <property type="match status" value="1"/>
</dbReference>
<dbReference type="InterPro" id="IPR051446">
    <property type="entry name" value="HTH_trans_reg/aminotransferase"/>
</dbReference>
<dbReference type="InterPro" id="IPR036388">
    <property type="entry name" value="WH-like_DNA-bd_sf"/>
</dbReference>
<feature type="domain" description="HTH gntR-type" evidence="8">
    <location>
        <begin position="1"/>
        <end position="69"/>
    </location>
</feature>
<evidence type="ECO:0000256" key="1">
    <source>
        <dbReference type="ARBA" id="ARBA00005384"/>
    </source>
</evidence>
<keyword evidence="4" id="KW-0663">Pyridoxal phosphate</keyword>
<evidence type="ECO:0000313" key="10">
    <source>
        <dbReference type="EMBL" id="PTP17522.1"/>
    </source>
</evidence>
<evidence type="ECO:0000256" key="4">
    <source>
        <dbReference type="ARBA" id="ARBA00022898"/>
    </source>
</evidence>
<keyword evidence="3 11" id="KW-0808">Transferase</keyword>
<evidence type="ECO:0000313" key="11">
    <source>
        <dbReference type="EMBL" id="PTP38141.1"/>
    </source>
</evidence>
<dbReference type="AlphaFoldDB" id="A0A0P6YYD2"/>
<proteinExistence type="inferred from homology"/>
<evidence type="ECO:0000313" key="9">
    <source>
        <dbReference type="EMBL" id="PMF17278.1"/>
    </source>
</evidence>
<evidence type="ECO:0000313" key="12">
    <source>
        <dbReference type="Proteomes" id="UP000235405"/>
    </source>
</evidence>
<reference evidence="12" key="1">
    <citation type="submission" date="2016-07" db="EMBL/GenBank/DDBJ databases">
        <title>Nontailed viruses are major unrecognized killers of bacteria in the ocean.</title>
        <authorList>
            <person name="Kauffman K."/>
            <person name="Hussain F."/>
            <person name="Yang J."/>
            <person name="Arevalo P."/>
            <person name="Brown J."/>
            <person name="Cutler M."/>
            <person name="Kelly L."/>
            <person name="Polz M.F."/>
        </authorList>
    </citation>
    <scope>NUCLEOTIDE SEQUENCE [LARGE SCALE GENOMIC DNA]</scope>
    <source>
        <strain evidence="12">10N.286.54.F3</strain>
    </source>
</reference>
<keyword evidence="6" id="KW-0238">DNA-binding</keyword>
<name>A0A0P6YYD2_VIBSP</name>
<dbReference type="GO" id="GO:0030170">
    <property type="term" value="F:pyridoxal phosphate binding"/>
    <property type="evidence" value="ECO:0007669"/>
    <property type="project" value="InterPro"/>
</dbReference>
<evidence type="ECO:0000256" key="2">
    <source>
        <dbReference type="ARBA" id="ARBA00022576"/>
    </source>
</evidence>
<dbReference type="EMBL" id="PIFK01000010">
    <property type="protein sequence ID" value="PTP38141.1"/>
    <property type="molecule type" value="Genomic_DNA"/>
</dbReference>
<evidence type="ECO:0000256" key="3">
    <source>
        <dbReference type="ARBA" id="ARBA00022679"/>
    </source>
</evidence>
<dbReference type="InterPro" id="IPR036390">
    <property type="entry name" value="WH_DNA-bd_sf"/>
</dbReference>
<dbReference type="SMART" id="SM00345">
    <property type="entry name" value="HTH_GNTR"/>
    <property type="match status" value="1"/>
</dbReference>
<dbReference type="InterPro" id="IPR015421">
    <property type="entry name" value="PyrdxlP-dep_Trfase_major"/>
</dbReference>
<dbReference type="SUPFAM" id="SSF46785">
    <property type="entry name" value="Winged helix' DNA-binding domain"/>
    <property type="match status" value="1"/>
</dbReference>
<dbReference type="PROSITE" id="PS50949">
    <property type="entry name" value="HTH_GNTR"/>
    <property type="match status" value="1"/>
</dbReference>
<dbReference type="InterPro" id="IPR000524">
    <property type="entry name" value="Tscrpt_reg_HTH_GntR"/>
</dbReference>
<accession>A0A1C3IJE8</accession>
<evidence type="ECO:0000256" key="5">
    <source>
        <dbReference type="ARBA" id="ARBA00023015"/>
    </source>
</evidence>
<dbReference type="Gene3D" id="3.40.640.10">
    <property type="entry name" value="Type I PLP-dependent aspartate aminotransferase-like (Major domain)"/>
    <property type="match status" value="1"/>
</dbReference>
<dbReference type="RefSeq" id="WP_017077860.1">
    <property type="nucleotide sequence ID" value="NZ_CAWMQV010000115.1"/>
</dbReference>
<dbReference type="EMBL" id="PIGA01000029">
    <property type="protein sequence ID" value="PTP17522.1"/>
    <property type="molecule type" value="Genomic_DNA"/>
</dbReference>
<dbReference type="PANTHER" id="PTHR46577:SF2">
    <property type="entry name" value="TRANSCRIPTIONAL REGULATORY PROTEIN"/>
    <property type="match status" value="1"/>
</dbReference>
<keyword evidence="7" id="KW-0804">Transcription</keyword>
<sequence length="467" mass="52351">MARYEELAKDIRTQIANNTWRSGEKIPSVRMSCRNYNVSNSTVLQAYQLLESEGWIIAKPQSGYFVAPRVDGVDYELPLVHKKKAINDRLFDFLKSSSAEGVIPFGSAFPDPDLFPLPTLTRNLASAGRKMTGASVINNLPPGSESLRRQIAQRYLQQGITVNHQDIVITSGAMEALNLSLQTVTKSGDNVVIESPAFYGALQAVERLGLNPIEVDVCPINGLNIEQFESALQNQDVKACWLMTTFQNPTGTSLSEEAKRRVVQIAEQHETYIIEDDVYGDLYFEGHKPKPLKAFDKTDSVLLCGSYSKSLCPGYRVGWVVNTRFNDAIQKLQLLSTLSSSAPVQLGVAHFLTHESYDNHLRKLRKNLLVRKERFIEVIKQYFPHSVEIEEPAGGYFIWIRLSAKFDSQQFYQLAIAQGISVASGDLFSEQGRVDNAIRLNFSYELTEEKEQALILLGKLAHQLTHS</sequence>
<dbReference type="CDD" id="cd07377">
    <property type="entry name" value="WHTH_GntR"/>
    <property type="match status" value="1"/>
</dbReference>
<organism evidence="11 14">
    <name type="scientific">Vibrio splendidus</name>
    <dbReference type="NCBI Taxonomy" id="29497"/>
    <lineage>
        <taxon>Bacteria</taxon>
        <taxon>Pseudomonadati</taxon>
        <taxon>Pseudomonadota</taxon>
        <taxon>Gammaproteobacteria</taxon>
        <taxon>Vibrionales</taxon>
        <taxon>Vibrionaceae</taxon>
        <taxon>Vibrio</taxon>
    </lineage>
</organism>
<keyword evidence="5" id="KW-0805">Transcription regulation</keyword>
<reference evidence="9" key="2">
    <citation type="submission" date="2016-07" db="EMBL/GenBank/DDBJ databases">
        <authorList>
            <person name="Wan K."/>
            <person name="Booth B."/>
            <person name="Spirohn K."/>
            <person name="Hao T."/>
            <person name="Hu Y."/>
            <person name="Calderwood M."/>
            <person name="Hill D."/>
            <person name="Mohr S."/>
            <person name="Vidal M."/>
            <person name="Celniker S."/>
            <person name="Perrimon N."/>
        </authorList>
    </citation>
    <scope>NUCLEOTIDE SEQUENCE</scope>
    <source>
        <strain evidence="9">10N.286.54.F3</strain>
    </source>
</reference>
<dbReference type="SUPFAM" id="SSF53383">
    <property type="entry name" value="PLP-dependent transferases"/>
    <property type="match status" value="1"/>
</dbReference>
<reference evidence="9" key="4">
    <citation type="journal article" date="2018" name="Nature">
        <title>A major lineage of non-tailed dsDNA viruses as unrecognized killers of marine bacteria.</title>
        <authorList>
            <person name="Kauffman K.M."/>
            <person name="Hussain F.A."/>
            <person name="Yang J."/>
            <person name="Arevalo P."/>
            <person name="Brown J.M."/>
            <person name="Chang W.K."/>
            <person name="VanInsberghe D."/>
            <person name="Elsherbini J."/>
            <person name="Sharma R.S."/>
            <person name="Cutler M.B."/>
            <person name="Kelly L."/>
            <person name="Polz M.F."/>
        </authorList>
    </citation>
    <scope>NUCLEOTIDE SEQUENCE</scope>
    <source>
        <strain evidence="9">10N.286.54.F3</strain>
    </source>
</reference>